<feature type="domain" description="DUF4268" evidence="1">
    <location>
        <begin position="172"/>
        <end position="309"/>
    </location>
</feature>
<protein>
    <submittedName>
        <fullName evidence="2">DUF4268 domain-containing protein</fullName>
    </submittedName>
</protein>
<evidence type="ECO:0000259" key="1">
    <source>
        <dbReference type="Pfam" id="PF14088"/>
    </source>
</evidence>
<reference evidence="2 3" key="1">
    <citation type="submission" date="2023-04" db="EMBL/GenBank/DDBJ databases">
        <title>Fusibacter bizertensis strain WBS, isolated from littoral bottom sediments of the Arctic seas - biochemical and genomic analysis.</title>
        <authorList>
            <person name="Brioukhanov A.L."/>
        </authorList>
    </citation>
    <scope>NUCLEOTIDE SEQUENCE [LARGE SCALE GENOMIC DNA]</scope>
    <source>
        <strain evidence="2 3">WBS</strain>
    </source>
</reference>
<evidence type="ECO:0000313" key="2">
    <source>
        <dbReference type="EMBL" id="MDH8676946.1"/>
    </source>
</evidence>
<comment type="caution">
    <text evidence="2">The sequence shown here is derived from an EMBL/GenBank/DDBJ whole genome shotgun (WGS) entry which is preliminary data.</text>
</comment>
<gene>
    <name evidence="2" type="ORF">QE109_02240</name>
</gene>
<keyword evidence="3" id="KW-1185">Reference proteome</keyword>
<evidence type="ECO:0000313" key="3">
    <source>
        <dbReference type="Proteomes" id="UP001158045"/>
    </source>
</evidence>
<dbReference type="InterPro" id="IPR011856">
    <property type="entry name" value="tRNA_endonuc-like_dom_sf"/>
</dbReference>
<dbReference type="EMBL" id="JARYZI010000001">
    <property type="protein sequence ID" value="MDH8676946.1"/>
    <property type="molecule type" value="Genomic_DNA"/>
</dbReference>
<organism evidence="2 3">
    <name type="scientific">Fusibacter bizertensis</name>
    <dbReference type="NCBI Taxonomy" id="1488331"/>
    <lineage>
        <taxon>Bacteria</taxon>
        <taxon>Bacillati</taxon>
        <taxon>Bacillota</taxon>
        <taxon>Clostridia</taxon>
        <taxon>Eubacteriales</taxon>
        <taxon>Eubacteriales Family XII. Incertae Sedis</taxon>
        <taxon>Fusibacter</taxon>
    </lineage>
</organism>
<name>A0ABT6N957_9FIRM</name>
<accession>A0ABT6N957</accession>
<dbReference type="Proteomes" id="UP001158045">
    <property type="component" value="Unassembled WGS sequence"/>
</dbReference>
<dbReference type="RefSeq" id="WP_281092746.1">
    <property type="nucleotide sequence ID" value="NZ_JARYZI010000001.1"/>
</dbReference>
<sequence length="312" mass="36634">MKLSKIEQVHPRDIWKSEEKDFTPWLADNIDLLSESVGFPIEIIQIEKRVGNFELDILGRIEGSDKIVVIENQLEISDHKHLGQLITYASGLDASIIIWVTPIINDEHKTSIDWLNEISDENRNFFLIRPEVIKIDDSNPAVRFHVEAGPSDFERTIKSLLGEKSSPRHEYRRIFWRELLSYLSKNEFKWADHRRETSDSWMNFPVGNSNYSLGVSIAHGSRIRVELQFGSSDAIVNKENYDKYLMICDEINQIFNCEVSWERLDSKITSRIAVYREFDKEIVLESAEYKIELFKWIHLNMLNIRKVYNLIK</sequence>
<dbReference type="Gene3D" id="3.40.1350.10">
    <property type="match status" value="1"/>
</dbReference>
<dbReference type="Pfam" id="PF14088">
    <property type="entry name" value="DUF4268"/>
    <property type="match status" value="1"/>
</dbReference>
<dbReference type="InterPro" id="IPR025364">
    <property type="entry name" value="DUF4268"/>
</dbReference>
<proteinExistence type="predicted"/>